<dbReference type="InterPro" id="IPR000160">
    <property type="entry name" value="GGDEF_dom"/>
</dbReference>
<dbReference type="PANTHER" id="PTHR44757">
    <property type="entry name" value="DIGUANYLATE CYCLASE DGCP"/>
    <property type="match status" value="1"/>
</dbReference>
<dbReference type="RefSeq" id="WP_263844703.1">
    <property type="nucleotide sequence ID" value="NZ_JALIEB010000008.1"/>
</dbReference>
<evidence type="ECO:0000259" key="2">
    <source>
        <dbReference type="PROSITE" id="PS50887"/>
    </source>
</evidence>
<dbReference type="SMART" id="SM00267">
    <property type="entry name" value="GGDEF"/>
    <property type="match status" value="1"/>
</dbReference>
<feature type="domain" description="GGDEF" evidence="2">
    <location>
        <begin position="273"/>
        <end position="406"/>
    </location>
</feature>
<dbReference type="InterPro" id="IPR001633">
    <property type="entry name" value="EAL_dom"/>
</dbReference>
<dbReference type="InterPro" id="IPR052155">
    <property type="entry name" value="Biofilm_reg_signaling"/>
</dbReference>
<dbReference type="InterPro" id="IPR035919">
    <property type="entry name" value="EAL_sf"/>
</dbReference>
<dbReference type="SUPFAM" id="SSF55073">
    <property type="entry name" value="Nucleotide cyclase"/>
    <property type="match status" value="1"/>
</dbReference>
<dbReference type="Proteomes" id="UP001208690">
    <property type="component" value="Unassembled WGS sequence"/>
</dbReference>
<dbReference type="PROSITE" id="PS50887">
    <property type="entry name" value="GGDEF"/>
    <property type="match status" value="1"/>
</dbReference>
<dbReference type="NCBIfam" id="TIGR00254">
    <property type="entry name" value="GGDEF"/>
    <property type="match status" value="1"/>
</dbReference>
<name>A0ABT3BFM2_9RHOB</name>
<dbReference type="PANTHER" id="PTHR44757:SF2">
    <property type="entry name" value="BIOFILM ARCHITECTURE MAINTENANCE PROTEIN MBAA"/>
    <property type="match status" value="1"/>
</dbReference>
<reference evidence="3 4" key="1">
    <citation type="submission" date="2022-04" db="EMBL/GenBank/DDBJ databases">
        <title>Roseobacter sp. WL0113 is a bacterium isolated from neritic sediment.</title>
        <authorList>
            <person name="Wang L."/>
            <person name="He W."/>
            <person name="Zhang D.-F."/>
        </authorList>
    </citation>
    <scope>NUCLEOTIDE SEQUENCE [LARGE SCALE GENOMIC DNA]</scope>
    <source>
        <strain evidence="3 4">WL0113</strain>
    </source>
</reference>
<protein>
    <submittedName>
        <fullName evidence="3">EAL domain-containing protein</fullName>
    </submittedName>
</protein>
<dbReference type="Gene3D" id="3.20.20.450">
    <property type="entry name" value="EAL domain"/>
    <property type="match status" value="1"/>
</dbReference>
<dbReference type="EMBL" id="JALIEB010000008">
    <property type="protein sequence ID" value="MCV3272386.1"/>
    <property type="molecule type" value="Genomic_DNA"/>
</dbReference>
<dbReference type="InterPro" id="IPR029787">
    <property type="entry name" value="Nucleotide_cyclase"/>
</dbReference>
<gene>
    <name evidence="3" type="ORF">MUB52_13195</name>
</gene>
<dbReference type="InterPro" id="IPR043128">
    <property type="entry name" value="Rev_trsase/Diguanyl_cyclase"/>
</dbReference>
<dbReference type="SMART" id="SM00052">
    <property type="entry name" value="EAL"/>
    <property type="match status" value="1"/>
</dbReference>
<evidence type="ECO:0000259" key="1">
    <source>
        <dbReference type="PROSITE" id="PS50883"/>
    </source>
</evidence>
<comment type="caution">
    <text evidence="3">The sequence shown here is derived from an EMBL/GenBank/DDBJ whole genome shotgun (WGS) entry which is preliminary data.</text>
</comment>
<dbReference type="CDD" id="cd01948">
    <property type="entry name" value="EAL"/>
    <property type="match status" value="1"/>
</dbReference>
<dbReference type="Pfam" id="PF00563">
    <property type="entry name" value="EAL"/>
    <property type="match status" value="1"/>
</dbReference>
<evidence type="ECO:0000313" key="4">
    <source>
        <dbReference type="Proteomes" id="UP001208690"/>
    </source>
</evidence>
<sequence>MRLVCITRPQSLWRRYVLGLAIVCLTISAAHYFSIGAISGADADADASHISTRQVMLSQRILFLMRESERRGSPEIDARLASAIQLFETSHDWLTNRANLSPELRALYFEDEAFPLDYFSRRFVETARYSLQASGQVKTNMQNQLVSLGQQDLLVALSTAARLHQTRADAQNRWLHSLETIALAGAVIVLLLEALFIFLPAQVSVNRTIKRLERRGRQLTSSFNALRQRNAELLAARNNLAHAANHDALTGLLNRRALYDYLSRLEDGSGGEVTVGVMKLDLDRFKAINDSLGHKAGDDVLIKVARLLLDQARADDLVARIGGDEFVIVMKAPKSVEALEQLGHRLVTAISQPIMIEDAACEIGASIGFTIATSAEATPDQLLIEADLALYEAKRSGRGQVFAHSCDLREEFERRRILFAQIDAALAADQFEPHFQPQLCTRTGKLSGCEVLARWRHPERGIVPPATFIAAAEEAGLIRQIDLIMVEKGLDLLESLRDRGYVIPSISVNVSPATLRDPNLSDRLLQEVLARGMTPHDLTVEILETTLIRSEDDHAILSVEQLKKAGFSVVLDDFGTGYASMSTLSRLLFDGIKLDRSLIAPIPNDRAESIVAALTTLSRSLDMRIVAEGVETEEQFSRVKAHGCDVVQGFLVGHPMDAEAFALWYDGFAAAEERRA</sequence>
<dbReference type="Pfam" id="PF00990">
    <property type="entry name" value="GGDEF"/>
    <property type="match status" value="1"/>
</dbReference>
<keyword evidence="4" id="KW-1185">Reference proteome</keyword>
<organism evidence="3 4">
    <name type="scientific">Roseobacter sinensis</name>
    <dbReference type="NCBI Taxonomy" id="2931391"/>
    <lineage>
        <taxon>Bacteria</taxon>
        <taxon>Pseudomonadati</taxon>
        <taxon>Pseudomonadota</taxon>
        <taxon>Alphaproteobacteria</taxon>
        <taxon>Rhodobacterales</taxon>
        <taxon>Roseobacteraceae</taxon>
        <taxon>Roseobacter</taxon>
    </lineage>
</organism>
<dbReference type="CDD" id="cd01949">
    <property type="entry name" value="GGDEF"/>
    <property type="match status" value="1"/>
</dbReference>
<evidence type="ECO:0000313" key="3">
    <source>
        <dbReference type="EMBL" id="MCV3272386.1"/>
    </source>
</evidence>
<accession>A0ABT3BFM2</accession>
<dbReference type="SUPFAM" id="SSF141868">
    <property type="entry name" value="EAL domain-like"/>
    <property type="match status" value="1"/>
</dbReference>
<dbReference type="Gene3D" id="3.30.70.270">
    <property type="match status" value="1"/>
</dbReference>
<feature type="domain" description="EAL" evidence="1">
    <location>
        <begin position="415"/>
        <end position="669"/>
    </location>
</feature>
<dbReference type="PROSITE" id="PS50883">
    <property type="entry name" value="EAL"/>
    <property type="match status" value="1"/>
</dbReference>
<proteinExistence type="predicted"/>